<feature type="region of interest" description="Disordered" evidence="1">
    <location>
        <begin position="1"/>
        <end position="24"/>
    </location>
</feature>
<sequence length="554" mass="58608">MSSPTYDTTLDAVDHLGATPDGSVPLRLDDDRIGPNTEVVLPDGAFAFTGRATTESGALRFRAAPDASPVLRPPEGHNEFLASVNCDYFAFEGIDVDVSGGVTGMRVKADSFDVTDVTFRGRGTHPNWSVTNCFSLHVTDPQGEGTVRNVTALRGSGWARYKNGNGRAFMWVGPEHVGTLRVRNCRVSEFGNNGVYGSAAAGRIVVEDSAFWNNNVASVRFGSDGCEMRNTTVGIDVERYTGPRESRFEADDFYLRGVWVEAKQAALDAPGRVRVADSTLVVRDAPTTRAAVIVRPNAGALSVREGTIIDVRGGPSPAIEAKRPSTVGPGSRRHRPPDPPYDLALDTVRLSGSGSAAAAVTAAGRDVAARRTLVTFDDDRDGVRVTDGNCTLMDCHVGVGGQPAVVEVSNRHVPGEPPTVNPRLVRRNVSTRTDAATWAALLADRADDDRRDPARIAIVADGDPAAYRLVAATGATLEAADGTVEDTTAADWTAAGEVAAGDRAVYRLRGALVSATFSGGAAVTVDGVPVDRGALVAATRRRETERMAAVLDRE</sequence>
<reference evidence="2 3" key="1">
    <citation type="journal article" date="2013" name="Genome Announc.">
        <title>Draft Genome Sequence of 'Candidatus Halobonum tyrrellensis' Strain G22, Isolated from the Hypersaline Waters of Lake Tyrrell, Australia.</title>
        <authorList>
            <person name="Ugalde J.A."/>
            <person name="Narasingarao P."/>
            <person name="Kuo S."/>
            <person name="Podell S."/>
            <person name="Allen E.E."/>
        </authorList>
    </citation>
    <scope>NUCLEOTIDE SEQUENCE [LARGE SCALE GENOMIC DNA]</scope>
    <source>
        <strain evidence="2 3">G22</strain>
    </source>
</reference>
<dbReference type="InterPro" id="IPR011050">
    <property type="entry name" value="Pectin_lyase_fold/virulence"/>
</dbReference>
<dbReference type="STRING" id="1324957.K933_09202"/>
<dbReference type="RefSeq" id="WP_023394425.1">
    <property type="nucleotide sequence ID" value="NZ_ASGZ01000029.1"/>
</dbReference>
<proteinExistence type="predicted"/>
<keyword evidence="3" id="KW-1185">Reference proteome</keyword>
<dbReference type="eggNOG" id="arCOG10133">
    <property type="taxonomic scope" value="Archaea"/>
</dbReference>
<dbReference type="EMBL" id="ASGZ01000029">
    <property type="protein sequence ID" value="ESP88288.1"/>
    <property type="molecule type" value="Genomic_DNA"/>
</dbReference>
<comment type="caution">
    <text evidence="2">The sequence shown here is derived from an EMBL/GenBank/DDBJ whole genome shotgun (WGS) entry which is preliminary data.</text>
</comment>
<dbReference type="InterPro" id="IPR017868">
    <property type="entry name" value="Filamin/ABP280_repeat-like"/>
</dbReference>
<gene>
    <name evidence="2" type="ORF">K933_09202</name>
</gene>
<dbReference type="SUPFAM" id="SSF51126">
    <property type="entry name" value="Pectin lyase-like"/>
    <property type="match status" value="1"/>
</dbReference>
<evidence type="ECO:0000313" key="3">
    <source>
        <dbReference type="Proteomes" id="UP000017840"/>
    </source>
</evidence>
<evidence type="ECO:0008006" key="4">
    <source>
        <dbReference type="Google" id="ProtNLM"/>
    </source>
</evidence>
<evidence type="ECO:0000313" key="2">
    <source>
        <dbReference type="EMBL" id="ESP88288.1"/>
    </source>
</evidence>
<dbReference type="AlphaFoldDB" id="V4HE09"/>
<feature type="region of interest" description="Disordered" evidence="1">
    <location>
        <begin position="312"/>
        <end position="337"/>
    </location>
</feature>
<dbReference type="PATRIC" id="fig|1324957.4.peg.1873"/>
<protein>
    <recommendedName>
        <fullName evidence="4">Right handed beta helix domain-containing protein</fullName>
    </recommendedName>
</protein>
<evidence type="ECO:0000256" key="1">
    <source>
        <dbReference type="SAM" id="MobiDB-lite"/>
    </source>
</evidence>
<name>V4HE09_9EURY</name>
<organism evidence="2 3">
    <name type="scientific">Candidatus Halobonum tyrrellensis G22</name>
    <dbReference type="NCBI Taxonomy" id="1324957"/>
    <lineage>
        <taxon>Archaea</taxon>
        <taxon>Methanobacteriati</taxon>
        <taxon>Methanobacteriota</taxon>
        <taxon>Stenosarchaea group</taxon>
        <taxon>Halobacteria</taxon>
        <taxon>Halobacteriales</taxon>
        <taxon>Haloferacaceae</taxon>
        <taxon>Candidatus Halobonum</taxon>
    </lineage>
</organism>
<dbReference type="PROSITE" id="PS50194">
    <property type="entry name" value="FILAMIN_REPEAT"/>
    <property type="match status" value="1"/>
</dbReference>
<dbReference type="Gene3D" id="2.160.20.10">
    <property type="entry name" value="Single-stranded right-handed beta-helix, Pectin lyase-like"/>
    <property type="match status" value="1"/>
</dbReference>
<accession>V4HE09</accession>
<dbReference type="OrthoDB" id="202667at2157"/>
<dbReference type="Proteomes" id="UP000017840">
    <property type="component" value="Unassembled WGS sequence"/>
</dbReference>
<dbReference type="InterPro" id="IPR012334">
    <property type="entry name" value="Pectin_lyas_fold"/>
</dbReference>